<dbReference type="InterPro" id="IPR015947">
    <property type="entry name" value="PUA-like_sf"/>
</dbReference>
<organism evidence="3 4">
    <name type="scientific">Herbaspirillum frisingense</name>
    <dbReference type="NCBI Taxonomy" id="92645"/>
    <lineage>
        <taxon>Bacteria</taxon>
        <taxon>Pseudomonadati</taxon>
        <taxon>Pseudomonadota</taxon>
        <taxon>Betaproteobacteria</taxon>
        <taxon>Burkholderiales</taxon>
        <taxon>Oxalobacteraceae</taxon>
        <taxon>Herbaspirillum</taxon>
    </lineage>
</organism>
<sequence>MRIHSLKCWPEPFADLLSGAKTHEFRLNDRDYQAGDVLKLQCFDPATEHYTGAVLQRKVTHVLRDGFGLPAGYAVLSLSSCPLDDLPADQDVALNGQSLLPDHIHQYKVVQDIEHHSGTTFIAQVCEICGHRYGSTPPEATPLVLYYRDLAMANGREVLRLNQIINSPQSGDFLRAVSTEGEHQRQRWGSSHDAGKTAADWFWLVGHLAGKALDAHAADNIEKAEHHVITAAAALLNWHMAMFGKTDMRPGIDGAPAPAMAQPADVPQERVAKVFAIACKKYPAWRICDVPACPSTCRYDLPPFTFGAGPRDQLHMAPKDARPSGSAEHDG</sequence>
<dbReference type="Gene3D" id="2.30.130.30">
    <property type="entry name" value="Hypothetical protein"/>
    <property type="match status" value="1"/>
</dbReference>
<dbReference type="InterPro" id="IPR039440">
    <property type="entry name" value="DUF3850"/>
</dbReference>
<dbReference type="AlphaFoldDB" id="A0A7V8FVV0"/>
<accession>A0A7V8FVV0</accession>
<dbReference type="EMBL" id="WNDX01000085">
    <property type="protein sequence ID" value="KAF1042375.1"/>
    <property type="molecule type" value="Genomic_DNA"/>
</dbReference>
<protein>
    <recommendedName>
        <fullName evidence="2">DUF3850 domain-containing protein</fullName>
    </recommendedName>
</protein>
<gene>
    <name evidence="3" type="ORF">GAK35_02748</name>
</gene>
<dbReference type="Proteomes" id="UP000462435">
    <property type="component" value="Unassembled WGS sequence"/>
</dbReference>
<feature type="domain" description="DUF3850" evidence="2">
    <location>
        <begin position="3"/>
        <end position="77"/>
    </location>
</feature>
<evidence type="ECO:0000313" key="3">
    <source>
        <dbReference type="EMBL" id="KAF1042375.1"/>
    </source>
</evidence>
<evidence type="ECO:0000313" key="4">
    <source>
        <dbReference type="Proteomes" id="UP000462435"/>
    </source>
</evidence>
<evidence type="ECO:0000259" key="2">
    <source>
        <dbReference type="Pfam" id="PF12961"/>
    </source>
</evidence>
<dbReference type="SUPFAM" id="SSF88697">
    <property type="entry name" value="PUA domain-like"/>
    <property type="match status" value="1"/>
</dbReference>
<evidence type="ECO:0000256" key="1">
    <source>
        <dbReference type="SAM" id="MobiDB-lite"/>
    </source>
</evidence>
<reference evidence="4" key="1">
    <citation type="journal article" date="2020" name="MBio">
        <title>Horizontal gene transfer to a defensive symbiont with a reduced genome amongst a multipartite beetle microbiome.</title>
        <authorList>
            <person name="Waterworth S.C."/>
            <person name="Florez L.V."/>
            <person name="Rees E.R."/>
            <person name="Hertweck C."/>
            <person name="Kaltenpoth M."/>
            <person name="Kwan J.C."/>
        </authorList>
    </citation>
    <scope>NUCLEOTIDE SEQUENCE [LARGE SCALE GENOMIC DNA]</scope>
</reference>
<comment type="caution">
    <text evidence="3">The sequence shown here is derived from an EMBL/GenBank/DDBJ whole genome shotgun (WGS) entry which is preliminary data.</text>
</comment>
<feature type="compositionally biased region" description="Basic and acidic residues" evidence="1">
    <location>
        <begin position="312"/>
        <end position="331"/>
    </location>
</feature>
<feature type="region of interest" description="Disordered" evidence="1">
    <location>
        <begin position="310"/>
        <end position="331"/>
    </location>
</feature>
<name>A0A7V8FVV0_9BURK</name>
<dbReference type="Pfam" id="PF12961">
    <property type="entry name" value="DUF3850"/>
    <property type="match status" value="1"/>
</dbReference>
<proteinExistence type="predicted"/>